<dbReference type="InterPro" id="IPR006652">
    <property type="entry name" value="Kelch_1"/>
</dbReference>
<keyword evidence="3 7" id="KW-0732">Signal</keyword>
<keyword evidence="6" id="KW-0472">Membrane</keyword>
<feature type="domain" description="Cytochrome c" evidence="9">
    <location>
        <begin position="1311"/>
        <end position="1436"/>
    </location>
</feature>
<dbReference type="Gene3D" id="2.60.40.10">
    <property type="entry name" value="Immunoglobulins"/>
    <property type="match status" value="4"/>
</dbReference>
<dbReference type="SUPFAM" id="SSF50969">
    <property type="entry name" value="YVTN repeat-like/Quinoprotein amine dehydrogenase"/>
    <property type="match status" value="1"/>
</dbReference>
<dbReference type="SMART" id="SM00089">
    <property type="entry name" value="PKD"/>
    <property type="match status" value="1"/>
</dbReference>
<dbReference type="InterPro" id="IPR000601">
    <property type="entry name" value="PKD_dom"/>
</dbReference>
<gene>
    <name evidence="11" type="ORF">ENJ51_08910</name>
</gene>
<keyword evidence="6" id="KW-0812">Transmembrane</keyword>
<keyword evidence="4 5" id="KW-0408">Iron</keyword>
<feature type="chain" id="PRO_5030808145" evidence="7">
    <location>
        <begin position="22"/>
        <end position="1601"/>
    </location>
</feature>
<evidence type="ECO:0000259" key="9">
    <source>
        <dbReference type="PROSITE" id="PS51007"/>
    </source>
</evidence>
<dbReference type="CDD" id="cd00146">
    <property type="entry name" value="PKD"/>
    <property type="match status" value="1"/>
</dbReference>
<dbReference type="InterPro" id="IPR037293">
    <property type="entry name" value="Gal_Oxidase_central_sf"/>
</dbReference>
<dbReference type="GO" id="GO:0016020">
    <property type="term" value="C:membrane"/>
    <property type="evidence" value="ECO:0007669"/>
    <property type="project" value="InterPro"/>
</dbReference>
<feature type="domain" description="PA14" evidence="10">
    <location>
        <begin position="617"/>
        <end position="752"/>
    </location>
</feature>
<reference evidence="11" key="1">
    <citation type="journal article" date="2020" name="mSystems">
        <title>Genome- and Community-Level Interaction Insights into Carbon Utilization and Element Cycling Functions of Hydrothermarchaeota in Hydrothermal Sediment.</title>
        <authorList>
            <person name="Zhou Z."/>
            <person name="Liu Y."/>
            <person name="Xu W."/>
            <person name="Pan J."/>
            <person name="Luo Z.H."/>
            <person name="Li M."/>
        </authorList>
    </citation>
    <scope>NUCLEOTIDE SEQUENCE [LARGE SCALE GENOMIC DNA]</scope>
    <source>
        <strain evidence="11">HyVt-493</strain>
    </source>
</reference>
<evidence type="ECO:0000256" key="5">
    <source>
        <dbReference type="PROSITE-ProRule" id="PRU00433"/>
    </source>
</evidence>
<dbReference type="GO" id="GO:0020037">
    <property type="term" value="F:heme binding"/>
    <property type="evidence" value="ECO:0007669"/>
    <property type="project" value="InterPro"/>
</dbReference>
<organism evidence="11">
    <name type="scientific">Leucothrix mucor</name>
    <dbReference type="NCBI Taxonomy" id="45248"/>
    <lineage>
        <taxon>Bacteria</taxon>
        <taxon>Pseudomonadati</taxon>
        <taxon>Pseudomonadota</taxon>
        <taxon>Gammaproteobacteria</taxon>
        <taxon>Thiotrichales</taxon>
        <taxon>Thiotrichaceae</taxon>
        <taxon>Leucothrix</taxon>
    </lineage>
</organism>
<dbReference type="Pfam" id="PF07250">
    <property type="entry name" value="Glyoxal_oxid_N"/>
    <property type="match status" value="1"/>
</dbReference>
<dbReference type="InterPro" id="IPR015943">
    <property type="entry name" value="WD40/YVTN_repeat-like_dom_sf"/>
</dbReference>
<dbReference type="InterPro" id="IPR015919">
    <property type="entry name" value="Cadherin-like_sf"/>
</dbReference>
<evidence type="ECO:0000256" key="6">
    <source>
        <dbReference type="SAM" id="Phobius"/>
    </source>
</evidence>
<dbReference type="SUPFAM" id="SSF50965">
    <property type="entry name" value="Galactose oxidase, central domain"/>
    <property type="match status" value="1"/>
</dbReference>
<dbReference type="Gene3D" id="1.10.760.10">
    <property type="entry name" value="Cytochrome c-like domain"/>
    <property type="match status" value="2"/>
</dbReference>
<dbReference type="InterPro" id="IPR014756">
    <property type="entry name" value="Ig_E-set"/>
</dbReference>
<evidence type="ECO:0000259" key="8">
    <source>
        <dbReference type="PROSITE" id="PS50093"/>
    </source>
</evidence>
<dbReference type="InterPro" id="IPR011043">
    <property type="entry name" value="Gal_Oxase/kelch_b-propeller"/>
</dbReference>
<dbReference type="InterPro" id="IPR013783">
    <property type="entry name" value="Ig-like_fold"/>
</dbReference>
<dbReference type="SUPFAM" id="SSF81296">
    <property type="entry name" value="E set domains"/>
    <property type="match status" value="1"/>
</dbReference>
<dbReference type="InterPro" id="IPR011044">
    <property type="entry name" value="Quino_amine_DH_bsu"/>
</dbReference>
<dbReference type="PANTHER" id="PTHR32208">
    <property type="entry name" value="SECRETED PROTEIN-RELATED"/>
    <property type="match status" value="1"/>
</dbReference>
<dbReference type="InterPro" id="IPR037524">
    <property type="entry name" value="PA14/GLEYA"/>
</dbReference>
<dbReference type="InterPro" id="IPR035986">
    <property type="entry name" value="PKD_dom_sf"/>
</dbReference>
<comment type="caution">
    <text evidence="11">The sequence shown here is derived from an EMBL/GenBank/DDBJ whole genome shotgun (WGS) entry which is preliminary data.</text>
</comment>
<proteinExistence type="predicted"/>
<dbReference type="Pfam" id="PF09118">
    <property type="entry name" value="GO-like_E_set"/>
    <property type="match status" value="1"/>
</dbReference>
<dbReference type="Proteomes" id="UP000885750">
    <property type="component" value="Unassembled WGS sequence"/>
</dbReference>
<feature type="domain" description="PKD" evidence="8">
    <location>
        <begin position="857"/>
        <end position="925"/>
    </location>
</feature>
<dbReference type="Gene3D" id="2.130.10.80">
    <property type="entry name" value="Galactose oxidase/kelch, beta-propeller"/>
    <property type="match status" value="1"/>
</dbReference>
<dbReference type="PANTHER" id="PTHR32208:SF56">
    <property type="entry name" value="GALACTOSE OXIDASE-RELATED"/>
    <property type="match status" value="1"/>
</dbReference>
<evidence type="ECO:0000256" key="1">
    <source>
        <dbReference type="ARBA" id="ARBA00022617"/>
    </source>
</evidence>
<dbReference type="InterPro" id="IPR011658">
    <property type="entry name" value="PA14_dom"/>
</dbReference>
<dbReference type="EMBL" id="DRMS01000334">
    <property type="protein sequence ID" value="HFC92916.1"/>
    <property type="molecule type" value="Genomic_DNA"/>
</dbReference>
<evidence type="ECO:0000256" key="2">
    <source>
        <dbReference type="ARBA" id="ARBA00022723"/>
    </source>
</evidence>
<feature type="domain" description="Cytochrome c" evidence="9">
    <location>
        <begin position="1452"/>
        <end position="1556"/>
    </location>
</feature>
<dbReference type="Gene3D" id="2.130.10.10">
    <property type="entry name" value="YVTN repeat-like/Quinoprotein amine dehydrogenase"/>
    <property type="match status" value="2"/>
</dbReference>
<dbReference type="SUPFAM" id="SSF56988">
    <property type="entry name" value="Anthrax protective antigen"/>
    <property type="match status" value="1"/>
</dbReference>
<dbReference type="InterPro" id="IPR036909">
    <property type="entry name" value="Cyt_c-like_dom_sf"/>
</dbReference>
<evidence type="ECO:0000259" key="10">
    <source>
        <dbReference type="PROSITE" id="PS51820"/>
    </source>
</evidence>
<dbReference type="GO" id="GO:0009055">
    <property type="term" value="F:electron transfer activity"/>
    <property type="evidence" value="ECO:0007669"/>
    <property type="project" value="InterPro"/>
</dbReference>
<dbReference type="Pfam" id="PF07691">
    <property type="entry name" value="PA14"/>
    <property type="match status" value="1"/>
</dbReference>
<keyword evidence="2 5" id="KW-0479">Metal-binding</keyword>
<dbReference type="PROSITE" id="PS51820">
    <property type="entry name" value="PA14"/>
    <property type="match status" value="1"/>
</dbReference>
<dbReference type="SUPFAM" id="SSF49313">
    <property type="entry name" value="Cadherin-like"/>
    <property type="match status" value="1"/>
</dbReference>
<dbReference type="InterPro" id="IPR009880">
    <property type="entry name" value="Glyoxal_oxidase_N"/>
</dbReference>
<dbReference type="InterPro" id="IPR009056">
    <property type="entry name" value="Cyt_c-like_dom"/>
</dbReference>
<dbReference type="InterPro" id="IPR011964">
    <property type="entry name" value="YVTN_b-propeller_repeat"/>
</dbReference>
<name>A0A7V2WV91_LEUMU</name>
<feature type="signal peptide" evidence="7">
    <location>
        <begin position="1"/>
        <end position="21"/>
    </location>
</feature>
<dbReference type="SUPFAM" id="SSF49299">
    <property type="entry name" value="PKD domain"/>
    <property type="match status" value="1"/>
</dbReference>
<dbReference type="InterPro" id="IPR022409">
    <property type="entry name" value="PKD/Chitinase_dom"/>
</dbReference>
<evidence type="ECO:0000256" key="7">
    <source>
        <dbReference type="SAM" id="SignalP"/>
    </source>
</evidence>
<dbReference type="GO" id="GO:0005509">
    <property type="term" value="F:calcium ion binding"/>
    <property type="evidence" value="ECO:0007669"/>
    <property type="project" value="InterPro"/>
</dbReference>
<dbReference type="CDD" id="cd02851">
    <property type="entry name" value="E_set_GO_C"/>
    <property type="match status" value="1"/>
</dbReference>
<dbReference type="SUPFAM" id="SSF46626">
    <property type="entry name" value="Cytochrome c"/>
    <property type="match status" value="2"/>
</dbReference>
<dbReference type="PROSITE" id="PS50093">
    <property type="entry name" value="PKD"/>
    <property type="match status" value="1"/>
</dbReference>
<dbReference type="Pfam" id="PF21419">
    <property type="entry name" value="RoxA-like_Cyt-c"/>
    <property type="match status" value="1"/>
</dbReference>
<keyword evidence="6" id="KW-1133">Transmembrane helix</keyword>
<dbReference type="NCBIfam" id="TIGR02276">
    <property type="entry name" value="beta_rpt_yvtn"/>
    <property type="match status" value="1"/>
</dbReference>
<accession>A0A7V2WV91</accession>
<dbReference type="SMART" id="SM00758">
    <property type="entry name" value="PA14"/>
    <property type="match status" value="1"/>
</dbReference>
<dbReference type="SMART" id="SM00612">
    <property type="entry name" value="Kelch"/>
    <property type="match status" value="2"/>
</dbReference>
<evidence type="ECO:0000256" key="4">
    <source>
        <dbReference type="ARBA" id="ARBA00023004"/>
    </source>
</evidence>
<evidence type="ECO:0000256" key="3">
    <source>
        <dbReference type="ARBA" id="ARBA00022729"/>
    </source>
</evidence>
<dbReference type="InterPro" id="IPR015202">
    <property type="entry name" value="GO-like_E_set"/>
</dbReference>
<protein>
    <submittedName>
        <fullName evidence="11">DUF1929 domain-containing protein</fullName>
    </submittedName>
</protein>
<dbReference type="PROSITE" id="PS51007">
    <property type="entry name" value="CYTC"/>
    <property type="match status" value="2"/>
</dbReference>
<evidence type="ECO:0000313" key="11">
    <source>
        <dbReference type="EMBL" id="HFC92916.1"/>
    </source>
</evidence>
<keyword evidence="1 5" id="KW-0349">Heme</keyword>
<feature type="transmembrane region" description="Helical" evidence="6">
    <location>
        <begin position="1576"/>
        <end position="1594"/>
    </location>
</feature>
<dbReference type="Pfam" id="PF18911">
    <property type="entry name" value="PKD_4"/>
    <property type="match status" value="1"/>
</dbReference>
<sequence>MKQITVLLLVFSLLLSGNLFAHIGSDAFHAKEDAYWAELAKDYPAFTPSRRHRYAKRPEDAKKEGRWSDVIDWPHVAVSASNLPDGRVVTWSSNKKTSFPQGTEFTYASTWNPITNRFIEVNNSYQDLFAAHLSLLEDGRLFVSGGNNHVKTSSVFDFKNNAWTRLDDMNRGRWYPTNVSLPSGEIFSALGSSGGRYPEVWNEKTGWKVLTGVDLAGPILRYKNYYEREWWPLLHVAPLGYVFHSGPTPLMHNISTKNLGNILQVGTENRDWYPKHGTTVMYDEGKLLVAGGAISGLNKKSSNKSMLIDINSTIPKVTSIDAMKYPRKFHNGVMLPTGEVLVVGGNKSGIKFADKDSVLPIEIWNPQTKKWREGAEISVPRNYHSIALLMSDGRVLSAGGGLCNCIADHMNAQMYSPGYLFKSDGSLADRPRITVAPKSIKNGQQFTLQSDADIKKFSLIKMSATTHAVNSGLRYLAPAFKSLGHGQYRLTAHANRNILTPGYWMLFAINQKGVPSSAKIIHVALQDALAIEQPDAQAHLLGSQVSLKITVNHASNGQFSADNLPQGLVIDTQTGLISGVANKGGLYRSTIKYSLAGEQSEILLMWNIYTRGKIRGVSYDAYQGEWSLLPDFNDLADNAEILSQGGANNFTSPTTITQKQFAARLSARMIIAKDDDYQFYLKSVNGSRLIIDGQVLINNDGMHGRKELSARVYLDKGEHKIVIEYFVNNNAPELDLSYSSSSLTRQSISDELLVQNPLSNIAPVIGLVQNQTSVYNDFVSLNIIANDANGDPIVFSASGLPNGLNINSNTGVISGTPSILGSYTVMIKVTDNKSNKAEKAFSWDITGELKARQLMKSPRSVNELVSYPVGSNGGEHVQYKWNFGDGSPETAYTDPKRGHHRFASAGSYTITLTVRDSKGNEASSQFVQVIYLPHTEGKPSSSSAIIYTKKLGHGETWNVNPDNNSVSGFNASTLAKIAEIPVGKNPRALVFAPDGKLWVTNKSSHSISIIDTNQKKVIKTIKLPYASQPYGIVFSKKSKMAYVVLEASGVLAKIDSNKHTIVSTLKLGANPRHISINAAESLLYISRYITPAVPDEATIAPKTEVNGVYYGGEVLVVDTHSFTLKDKIILKHSNRVDSEKSARGIPNYLGAVAISPDGHSAWVPSKQDNIKRGKMRDGQDLTFDSAVRSISSKINLDTGKEELSSRFDHDNGGIASAAIFGKYGSYLFVALEGSREIEVIDAYNRESLFKIRTERAPQGLAISDDGLTLFSHNFMDRSITVYDLFKLIYSQSSDVPLKATLKTVQTEALTPTVLRGKQLFYDSFDQRLAKEQYSSCAGCHNGGRSDGRTWDLSGFGEGLRNTISLLGHGGGEQGMLHWSGNFDEVQDFEIQIRGLSGGIGLMNDTDYQRLAAAEGPMKTGVSQPLDDLANYVDSLRKTPASPYRNQDGSLTSSAKLGKELFSSKGCVACHSGKYFTDSAPNVRHDIGTIKASTGKRLNKTLDGLNTPTLLGVWQTAPYLHDGSAKTLEDAIRANNTTTTLTNNEIKHLANYLRQLDNTSKERFNAPVTPVEPSKKGGGAMLFQLLLLLMIVAILRKRSVGA</sequence>
<dbReference type="Pfam" id="PF05345">
    <property type="entry name" value="He_PIG"/>
    <property type="match status" value="2"/>
</dbReference>